<evidence type="ECO:0000313" key="8">
    <source>
        <dbReference type="EMBL" id="GLQ29673.1"/>
    </source>
</evidence>
<comment type="similarity">
    <text evidence="2">Belongs to the phage GPA family.</text>
</comment>
<evidence type="ECO:0000259" key="7">
    <source>
        <dbReference type="Pfam" id="PF05840"/>
    </source>
</evidence>
<keyword evidence="9" id="KW-1185">Reference proteome</keyword>
<evidence type="ECO:0000256" key="2">
    <source>
        <dbReference type="ARBA" id="ARBA00009260"/>
    </source>
</evidence>
<evidence type="ECO:0000256" key="1">
    <source>
        <dbReference type="ARBA" id="ARBA00003293"/>
    </source>
</evidence>
<gene>
    <name evidence="8" type="ORF">GCM10007876_01510</name>
</gene>
<evidence type="ECO:0000313" key="9">
    <source>
        <dbReference type="Proteomes" id="UP001161389"/>
    </source>
</evidence>
<keyword evidence="6" id="KW-0378">Hydrolase</keyword>
<sequence length="353" mass="39802">MIAEQYGHASEFITITCPSRMHAISRGKRNPNYDDTTPKQANKYLGHIWSLIRSSLSRQEIQVYGFRVSEPHHDGTPHWHMLLFMKKEHVSKVIKTMRSYSLKTDGNEPGAAKHRFQVIDIDPEKGSATAYVSKYISKNVDGKHIEKDLYDLNAKNSAERIQAWASIWGIRQFQQIGGPSVTVWRELRRLRDEQTGKLEEARLAADAGDWAAYVMTMGGPTLPKKDRPIQPFYEHQDEPVSFDVNTGEIQSLNTSKYGDTPKGLISGLLHKGEKIKTRLFQWTMEKISTKTSAEMRTGLISNYSDPQIFSDKPVFNSGQPLIGKVGAAIGGMRIPAHHLAALPWTRVNNCTPT</sequence>
<dbReference type="GO" id="GO:0006260">
    <property type="term" value="P:DNA replication"/>
    <property type="evidence" value="ECO:0007669"/>
    <property type="project" value="UniProtKB-KW"/>
</dbReference>
<comment type="function">
    <text evidence="1">Possible endonuclease which induces a single-strand cut and initiates DNA replication.</text>
</comment>
<accession>A0AA37S7Z5</accession>
<evidence type="ECO:0000256" key="6">
    <source>
        <dbReference type="ARBA" id="ARBA00022801"/>
    </source>
</evidence>
<proteinExistence type="inferred from homology"/>
<evidence type="ECO:0000256" key="3">
    <source>
        <dbReference type="ARBA" id="ARBA00022705"/>
    </source>
</evidence>
<evidence type="ECO:0000256" key="5">
    <source>
        <dbReference type="ARBA" id="ARBA00022759"/>
    </source>
</evidence>
<organism evidence="8 9">
    <name type="scientific">Litoribrevibacter albus</name>
    <dbReference type="NCBI Taxonomy" id="1473156"/>
    <lineage>
        <taxon>Bacteria</taxon>
        <taxon>Pseudomonadati</taxon>
        <taxon>Pseudomonadota</taxon>
        <taxon>Gammaproteobacteria</taxon>
        <taxon>Oceanospirillales</taxon>
        <taxon>Oceanospirillaceae</taxon>
        <taxon>Litoribrevibacter</taxon>
    </lineage>
</organism>
<reference evidence="8" key="2">
    <citation type="submission" date="2023-01" db="EMBL/GenBank/DDBJ databases">
        <title>Draft genome sequence of Litoribrevibacter albus strain NBRC 110071.</title>
        <authorList>
            <person name="Sun Q."/>
            <person name="Mori K."/>
        </authorList>
    </citation>
    <scope>NUCLEOTIDE SEQUENCE</scope>
    <source>
        <strain evidence="8">NBRC 110071</strain>
    </source>
</reference>
<evidence type="ECO:0000256" key="4">
    <source>
        <dbReference type="ARBA" id="ARBA00022722"/>
    </source>
</evidence>
<comment type="caution">
    <text evidence="8">The sequence shown here is derived from an EMBL/GenBank/DDBJ whole genome shotgun (WGS) entry which is preliminary data.</text>
</comment>
<reference evidence="8" key="1">
    <citation type="journal article" date="2014" name="Int. J. Syst. Evol. Microbiol.">
        <title>Complete genome sequence of Corynebacterium casei LMG S-19264T (=DSM 44701T), isolated from a smear-ripened cheese.</title>
        <authorList>
            <consortium name="US DOE Joint Genome Institute (JGI-PGF)"/>
            <person name="Walter F."/>
            <person name="Albersmeier A."/>
            <person name="Kalinowski J."/>
            <person name="Ruckert C."/>
        </authorList>
    </citation>
    <scope>NUCLEOTIDE SEQUENCE</scope>
    <source>
        <strain evidence="8">NBRC 110071</strain>
    </source>
</reference>
<dbReference type="InterPro" id="IPR008766">
    <property type="entry name" value="Replication_gene_A-like"/>
</dbReference>
<dbReference type="GO" id="GO:0004519">
    <property type="term" value="F:endonuclease activity"/>
    <property type="evidence" value="ECO:0007669"/>
    <property type="project" value="UniProtKB-KW"/>
</dbReference>
<dbReference type="Pfam" id="PF05840">
    <property type="entry name" value="Phage_GPA"/>
    <property type="match status" value="1"/>
</dbReference>
<dbReference type="AlphaFoldDB" id="A0AA37S7Z5"/>
<keyword evidence="4" id="KW-0540">Nuclease</keyword>
<name>A0AA37S7Z5_9GAMM</name>
<dbReference type="GO" id="GO:0016787">
    <property type="term" value="F:hydrolase activity"/>
    <property type="evidence" value="ECO:0007669"/>
    <property type="project" value="UniProtKB-KW"/>
</dbReference>
<dbReference type="Proteomes" id="UP001161389">
    <property type="component" value="Unassembled WGS sequence"/>
</dbReference>
<keyword evidence="3" id="KW-0235">DNA replication</keyword>
<keyword evidence="5" id="KW-0255">Endonuclease</keyword>
<feature type="domain" description="Replication gene A protein-like" evidence="7">
    <location>
        <begin position="2"/>
        <end position="142"/>
    </location>
</feature>
<dbReference type="EMBL" id="BSNM01000002">
    <property type="protein sequence ID" value="GLQ29673.1"/>
    <property type="molecule type" value="Genomic_DNA"/>
</dbReference>
<protein>
    <recommendedName>
        <fullName evidence="7">Replication gene A protein-like domain-containing protein</fullName>
    </recommendedName>
</protein>